<dbReference type="PROSITE" id="PS50105">
    <property type="entry name" value="SAM_DOMAIN"/>
    <property type="match status" value="1"/>
</dbReference>
<proteinExistence type="predicted"/>
<dbReference type="InterPro" id="IPR001660">
    <property type="entry name" value="SAM"/>
</dbReference>
<evidence type="ECO:0000259" key="3">
    <source>
        <dbReference type="PROSITE" id="PS50105"/>
    </source>
</evidence>
<comment type="caution">
    <text evidence="4">The sequence shown here is derived from an EMBL/GenBank/DDBJ whole genome shotgun (WGS) entry which is preliminary data.</text>
</comment>
<feature type="compositionally biased region" description="Basic and acidic residues" evidence="2">
    <location>
        <begin position="70"/>
        <end position="81"/>
    </location>
</feature>
<accession>A0A3L6G0S4</accession>
<dbReference type="InterPro" id="IPR013761">
    <property type="entry name" value="SAM/pointed_sf"/>
</dbReference>
<feature type="region of interest" description="Disordered" evidence="2">
    <location>
        <begin position="36"/>
        <end position="148"/>
    </location>
</feature>
<dbReference type="Gene3D" id="1.10.150.50">
    <property type="entry name" value="Transcription Factor, Ets-1"/>
    <property type="match status" value="1"/>
</dbReference>
<dbReference type="FunFam" id="1.10.150.50:FF:000054">
    <property type="entry name" value="Sterile alpha motif domain-containing protein"/>
    <property type="match status" value="1"/>
</dbReference>
<protein>
    <submittedName>
        <fullName evidence="4">Usher syndrome type-1G protein</fullName>
    </submittedName>
</protein>
<dbReference type="PANTHER" id="PTHR10627:SF74">
    <property type="entry name" value="OS08G0526500 PROTEIN"/>
    <property type="match status" value="1"/>
</dbReference>
<reference evidence="4 5" key="1">
    <citation type="journal article" date="2018" name="Nat. Genet.">
        <title>Extensive intraspecific gene order and gene structural variations between Mo17 and other maize genomes.</title>
        <authorList>
            <person name="Sun S."/>
            <person name="Zhou Y."/>
            <person name="Chen J."/>
            <person name="Shi J."/>
            <person name="Zhao H."/>
            <person name="Zhao H."/>
            <person name="Song W."/>
            <person name="Zhang M."/>
            <person name="Cui Y."/>
            <person name="Dong X."/>
            <person name="Liu H."/>
            <person name="Ma X."/>
            <person name="Jiao Y."/>
            <person name="Wang B."/>
            <person name="Wei X."/>
            <person name="Stein J.C."/>
            <person name="Glaubitz J.C."/>
            <person name="Lu F."/>
            <person name="Yu G."/>
            <person name="Liang C."/>
            <person name="Fengler K."/>
            <person name="Li B."/>
            <person name="Rafalski A."/>
            <person name="Schnable P.S."/>
            <person name="Ware D.H."/>
            <person name="Buckler E.S."/>
            <person name="Lai J."/>
        </authorList>
    </citation>
    <scope>NUCLEOTIDE SEQUENCE [LARGE SCALE GENOMIC DNA]</scope>
    <source>
        <strain evidence="5">cv. Missouri 17</strain>
        <tissue evidence="4">Seedling</tissue>
    </source>
</reference>
<evidence type="ECO:0000256" key="1">
    <source>
        <dbReference type="ARBA" id="ARBA00022737"/>
    </source>
</evidence>
<dbReference type="SMART" id="SM00454">
    <property type="entry name" value="SAM"/>
    <property type="match status" value="1"/>
</dbReference>
<sequence length="242" mass="27081">MSTEVDVSIISIISNLCVCPFPAFLSNGEMYSDQISTGRKRSIHDRLDGDLPAGTGAGGRVRHTVSKRQRQIDEKWKHDLYREDDEPASKSTDPKDLRLKLQRRSFQQDFTSTRSSGVRDLREKLSGIMNPQPSNADPPKPKPKPVSEVVNISRRQIADEMHARQNKKPPKQTSSKKTSQPKAESPLDSFLSSLGLEKYSITFQAEEVDMAALRHMTDSDLKALGIPMGPRKKIILALESRA</sequence>
<gene>
    <name evidence="4" type="ORF">Zm00014a_014107</name>
</gene>
<organism evidence="4 5">
    <name type="scientific">Zea mays</name>
    <name type="common">Maize</name>
    <dbReference type="NCBI Taxonomy" id="4577"/>
    <lineage>
        <taxon>Eukaryota</taxon>
        <taxon>Viridiplantae</taxon>
        <taxon>Streptophyta</taxon>
        <taxon>Embryophyta</taxon>
        <taxon>Tracheophyta</taxon>
        <taxon>Spermatophyta</taxon>
        <taxon>Magnoliopsida</taxon>
        <taxon>Liliopsida</taxon>
        <taxon>Poales</taxon>
        <taxon>Poaceae</taxon>
        <taxon>PACMAD clade</taxon>
        <taxon>Panicoideae</taxon>
        <taxon>Andropogonodae</taxon>
        <taxon>Andropogoneae</taxon>
        <taxon>Tripsacinae</taxon>
        <taxon>Zea</taxon>
    </lineage>
</organism>
<keyword evidence="1" id="KW-0677">Repeat</keyword>
<name>A0A3L6G0S4_MAIZE</name>
<evidence type="ECO:0000313" key="4">
    <source>
        <dbReference type="EMBL" id="PWZ40333.1"/>
    </source>
</evidence>
<dbReference type="Proteomes" id="UP000251960">
    <property type="component" value="Chromosome 2"/>
</dbReference>
<dbReference type="Pfam" id="PF00536">
    <property type="entry name" value="SAM_1"/>
    <property type="match status" value="1"/>
</dbReference>
<feature type="compositionally biased region" description="Basic residues" evidence="2">
    <location>
        <begin position="60"/>
        <end position="69"/>
    </location>
</feature>
<feature type="compositionally biased region" description="Polar residues" evidence="2">
    <location>
        <begin position="104"/>
        <end position="116"/>
    </location>
</feature>
<dbReference type="ExpressionAtlas" id="A0A3L6G0S4">
    <property type="expression patterns" value="baseline and differential"/>
</dbReference>
<feature type="compositionally biased region" description="Low complexity" evidence="2">
    <location>
        <begin position="171"/>
        <end position="182"/>
    </location>
</feature>
<feature type="region of interest" description="Disordered" evidence="2">
    <location>
        <begin position="160"/>
        <end position="188"/>
    </location>
</feature>
<evidence type="ECO:0000313" key="5">
    <source>
        <dbReference type="Proteomes" id="UP000251960"/>
    </source>
</evidence>
<evidence type="ECO:0000256" key="2">
    <source>
        <dbReference type="SAM" id="MobiDB-lite"/>
    </source>
</evidence>
<dbReference type="EMBL" id="NCVQ01000003">
    <property type="protein sequence ID" value="PWZ40333.1"/>
    <property type="molecule type" value="Genomic_DNA"/>
</dbReference>
<dbReference type="PANTHER" id="PTHR10627">
    <property type="entry name" value="SCP160"/>
    <property type="match status" value="1"/>
</dbReference>
<dbReference type="AlphaFoldDB" id="A0A3L6G0S4"/>
<dbReference type="SUPFAM" id="SSF47769">
    <property type="entry name" value="SAM/Pointed domain"/>
    <property type="match status" value="1"/>
</dbReference>
<feature type="domain" description="SAM" evidence="3">
    <location>
        <begin position="182"/>
        <end position="236"/>
    </location>
</feature>